<evidence type="ECO:0000313" key="2">
    <source>
        <dbReference type="Proteomes" id="UP000694411"/>
    </source>
</evidence>
<reference evidence="1" key="3">
    <citation type="submission" date="2025-09" db="UniProtKB">
        <authorList>
            <consortium name="Ensembl"/>
        </authorList>
    </citation>
    <scope>IDENTIFICATION</scope>
</reference>
<proteinExistence type="predicted"/>
<dbReference type="Proteomes" id="UP000694411">
    <property type="component" value="Chromosome 3"/>
</dbReference>
<sequence>VDCFRTLPSNSSKYPTMLLCLLRLFSMARSPRIIPYPIFIWTKEKPEWLWLSAQWDM</sequence>
<keyword evidence="2" id="KW-1185">Reference proteome</keyword>
<dbReference type="AlphaFoldDB" id="A0A8D2EN11"/>
<name>A0A8D2EN11_THEGE</name>
<protein>
    <submittedName>
        <fullName evidence="1">Uncharacterized protein</fullName>
    </submittedName>
</protein>
<organism evidence="1 2">
    <name type="scientific">Theropithecus gelada</name>
    <name type="common">Gelada baboon</name>
    <dbReference type="NCBI Taxonomy" id="9565"/>
    <lineage>
        <taxon>Eukaryota</taxon>
        <taxon>Metazoa</taxon>
        <taxon>Chordata</taxon>
        <taxon>Craniata</taxon>
        <taxon>Vertebrata</taxon>
        <taxon>Euteleostomi</taxon>
        <taxon>Mammalia</taxon>
        <taxon>Eutheria</taxon>
        <taxon>Euarchontoglires</taxon>
        <taxon>Primates</taxon>
        <taxon>Haplorrhini</taxon>
        <taxon>Catarrhini</taxon>
        <taxon>Cercopithecidae</taxon>
        <taxon>Cercopithecinae</taxon>
        <taxon>Theropithecus</taxon>
    </lineage>
</organism>
<reference evidence="1" key="1">
    <citation type="submission" date="2018-05" db="EMBL/GenBank/DDBJ databases">
        <title>Whole genome of Theropithecus gelada.</title>
        <authorList>
            <person name="Chiou K.L."/>
            <person name="Snyder-Mackler N."/>
        </authorList>
    </citation>
    <scope>NUCLEOTIDE SEQUENCE [LARGE SCALE GENOMIC DNA]</scope>
</reference>
<dbReference type="Ensembl" id="ENSTGET00000009260.1">
    <property type="protein sequence ID" value="ENSTGEP00000007684.1"/>
    <property type="gene ID" value="ENSTGEG00000006300.1"/>
</dbReference>
<accession>A0A8D2EN11</accession>
<reference evidence="1" key="2">
    <citation type="submission" date="2025-08" db="UniProtKB">
        <authorList>
            <consortium name="Ensembl"/>
        </authorList>
    </citation>
    <scope>IDENTIFICATION</scope>
</reference>
<evidence type="ECO:0000313" key="1">
    <source>
        <dbReference type="Ensembl" id="ENSTGEP00000007684.1"/>
    </source>
</evidence>